<dbReference type="AlphaFoldDB" id="A0A645DKF4"/>
<organism evidence="1">
    <name type="scientific">bioreactor metagenome</name>
    <dbReference type="NCBI Taxonomy" id="1076179"/>
    <lineage>
        <taxon>unclassified sequences</taxon>
        <taxon>metagenomes</taxon>
        <taxon>ecological metagenomes</taxon>
    </lineage>
</organism>
<evidence type="ECO:0000313" key="1">
    <source>
        <dbReference type="EMBL" id="MPM89789.1"/>
    </source>
</evidence>
<reference evidence="1" key="1">
    <citation type="submission" date="2019-08" db="EMBL/GenBank/DDBJ databases">
        <authorList>
            <person name="Kucharzyk K."/>
            <person name="Murdoch R.W."/>
            <person name="Higgins S."/>
            <person name="Loffler F."/>
        </authorList>
    </citation>
    <scope>NUCLEOTIDE SEQUENCE</scope>
</reference>
<gene>
    <name evidence="1" type="ORF">SDC9_136901</name>
</gene>
<dbReference type="EMBL" id="VSSQ01037166">
    <property type="protein sequence ID" value="MPM89789.1"/>
    <property type="molecule type" value="Genomic_DNA"/>
</dbReference>
<name>A0A645DKF4_9ZZZZ</name>
<sequence length="162" mass="17531">MAVEGQVALALQVLHPGNKAILIVNRHKGDMFILLIGDPLFIRAAQSDMMKGMNAPVPLCLPDISFRLHAGDDQETRLGRVVHKIVAVMVGQRDKIIALLGKGPQQLRRFPAPVGPGGVAVQRPAQQGKIRAKSSLTVYHTLSILLIFIFARPGGRKSLPVP</sequence>
<accession>A0A645DKF4</accession>
<comment type="caution">
    <text evidence="1">The sequence shown here is derived from an EMBL/GenBank/DDBJ whole genome shotgun (WGS) entry which is preliminary data.</text>
</comment>
<protein>
    <submittedName>
        <fullName evidence="1">Uncharacterized protein</fullName>
    </submittedName>
</protein>
<proteinExistence type="predicted"/>